<dbReference type="RefSeq" id="WP_147929624.1">
    <property type="nucleotide sequence ID" value="NZ_VOXD01000005.1"/>
</dbReference>
<evidence type="ECO:0000313" key="3">
    <source>
        <dbReference type="Proteomes" id="UP000321907"/>
    </source>
</evidence>
<dbReference type="GO" id="GO:0004180">
    <property type="term" value="F:carboxypeptidase activity"/>
    <property type="evidence" value="ECO:0007669"/>
    <property type="project" value="UniProtKB-KW"/>
</dbReference>
<evidence type="ECO:0000313" key="2">
    <source>
        <dbReference type="EMBL" id="TXF90796.1"/>
    </source>
</evidence>
<comment type="caution">
    <text evidence="2">The sequence shown here is derived from an EMBL/GenBank/DDBJ whole genome shotgun (WGS) entry which is preliminary data.</text>
</comment>
<dbReference type="SUPFAM" id="SSF49464">
    <property type="entry name" value="Carboxypeptidase regulatory domain-like"/>
    <property type="match status" value="1"/>
</dbReference>
<keyword evidence="2" id="KW-0378">Hydrolase</keyword>
<dbReference type="Proteomes" id="UP000321907">
    <property type="component" value="Unassembled WGS sequence"/>
</dbReference>
<name>A0A5C7FJH6_9BACT</name>
<keyword evidence="2" id="KW-0645">Protease</keyword>
<keyword evidence="3" id="KW-1185">Reference proteome</keyword>
<accession>A0A5C7FJH6</accession>
<protein>
    <submittedName>
        <fullName evidence="2">Carboxypeptidase-like regulatory domain-containing protein</fullName>
    </submittedName>
</protein>
<dbReference type="Pfam" id="PF13715">
    <property type="entry name" value="CarbopepD_reg_2"/>
    <property type="match status" value="1"/>
</dbReference>
<keyword evidence="2" id="KW-0121">Carboxypeptidase</keyword>
<dbReference type="AlphaFoldDB" id="A0A5C7FJH6"/>
<organism evidence="2 3">
    <name type="scientific">Neolewinella aurantiaca</name>
    <dbReference type="NCBI Taxonomy" id="2602767"/>
    <lineage>
        <taxon>Bacteria</taxon>
        <taxon>Pseudomonadati</taxon>
        <taxon>Bacteroidota</taxon>
        <taxon>Saprospiria</taxon>
        <taxon>Saprospirales</taxon>
        <taxon>Lewinellaceae</taxon>
        <taxon>Neolewinella</taxon>
    </lineage>
</organism>
<feature type="signal peptide" evidence="1">
    <location>
        <begin position="1"/>
        <end position="21"/>
    </location>
</feature>
<keyword evidence="1" id="KW-0732">Signal</keyword>
<feature type="chain" id="PRO_5023074121" evidence="1">
    <location>
        <begin position="22"/>
        <end position="387"/>
    </location>
</feature>
<proteinExistence type="predicted"/>
<sequence length="387" mass="43523">MPKRYVNVIALCLLLCTCVRAQNNLTGRILDMVTKEPVPFATVYLDGTSIGETTNDEGAFVLKGVRLPATLVVSHLSYETKYLELTKPGPLGDLLLSPRDAVISGVEVTEKNLREETLAEFTRLLLGTDEWAEGATILNDEVLVFDRDYTYKTVRVRSELIRKRLLKKNRSDAKWSLDGSEYSYPNPDNLKAKSQGIMKVSLPHLGYTLRMDLNSFVSDYETRYTSYLGTFYFQEDNPITSRHIRNRNRAYYGSGMHFARALMAGKLEENGFQAYSVSRNQANGQEVIAEADLSKFLIKGKDGISYLVGLKDREFAILYYADSRSRPLPRAKWKRAQPVQSRMIVQANKCALLDGGIFGDTHLIFTGNIGARSLAWALPADFVLQAD</sequence>
<gene>
    <name evidence="2" type="ORF">FUA23_04985</name>
</gene>
<dbReference type="OrthoDB" id="1223654at2"/>
<reference evidence="2 3" key="1">
    <citation type="submission" date="2019-08" db="EMBL/GenBank/DDBJ databases">
        <title>Lewinella sp. strain SSH13 Genome sequencing and assembly.</title>
        <authorList>
            <person name="Kim I."/>
        </authorList>
    </citation>
    <scope>NUCLEOTIDE SEQUENCE [LARGE SCALE GENOMIC DNA]</scope>
    <source>
        <strain evidence="2 3">SSH13</strain>
    </source>
</reference>
<evidence type="ECO:0000256" key="1">
    <source>
        <dbReference type="SAM" id="SignalP"/>
    </source>
</evidence>
<dbReference type="EMBL" id="VOXD01000005">
    <property type="protein sequence ID" value="TXF90796.1"/>
    <property type="molecule type" value="Genomic_DNA"/>
</dbReference>
<dbReference type="InterPro" id="IPR008969">
    <property type="entry name" value="CarboxyPept-like_regulatory"/>
</dbReference>